<dbReference type="Gene3D" id="2.120.10.80">
    <property type="entry name" value="Kelch-type beta propeller"/>
    <property type="match status" value="1"/>
</dbReference>
<dbReference type="Proteomes" id="UP001642484">
    <property type="component" value="Unassembled WGS sequence"/>
</dbReference>
<keyword evidence="4" id="KW-1185">Reference proteome</keyword>
<comment type="caution">
    <text evidence="3">The sequence shown here is derived from an EMBL/GenBank/DDBJ whole genome shotgun (WGS) entry which is preliminary data.</text>
</comment>
<feature type="non-terminal residue" evidence="3">
    <location>
        <position position="165"/>
    </location>
</feature>
<reference evidence="3 4" key="1">
    <citation type="submission" date="2024-02" db="EMBL/GenBank/DDBJ databases">
        <authorList>
            <person name="Chen Y."/>
            <person name="Shah S."/>
            <person name="Dougan E. K."/>
            <person name="Thang M."/>
            <person name="Chan C."/>
        </authorList>
    </citation>
    <scope>NUCLEOTIDE SEQUENCE [LARGE SCALE GENOMIC DNA]</scope>
</reference>
<evidence type="ECO:0000256" key="2">
    <source>
        <dbReference type="ARBA" id="ARBA00022737"/>
    </source>
</evidence>
<gene>
    <name evidence="3" type="ORF">CCMP2556_LOCUS55335</name>
</gene>
<name>A0ABP0T0I9_9DINO</name>
<dbReference type="PANTHER" id="PTHR46093">
    <property type="entry name" value="ACYL-COA-BINDING DOMAIN-CONTAINING PROTEIN 5"/>
    <property type="match status" value="1"/>
</dbReference>
<keyword evidence="1" id="KW-0880">Kelch repeat</keyword>
<proteinExistence type="predicted"/>
<protein>
    <submittedName>
        <fullName evidence="3">Uncharacterized protein</fullName>
    </submittedName>
</protein>
<dbReference type="EMBL" id="CAXAMN010028917">
    <property type="protein sequence ID" value="CAK9118161.1"/>
    <property type="molecule type" value="Genomic_DNA"/>
</dbReference>
<evidence type="ECO:0000256" key="1">
    <source>
        <dbReference type="ARBA" id="ARBA00022441"/>
    </source>
</evidence>
<organism evidence="3 4">
    <name type="scientific">Durusdinium trenchii</name>
    <dbReference type="NCBI Taxonomy" id="1381693"/>
    <lineage>
        <taxon>Eukaryota</taxon>
        <taxon>Sar</taxon>
        <taxon>Alveolata</taxon>
        <taxon>Dinophyceae</taxon>
        <taxon>Suessiales</taxon>
        <taxon>Symbiodiniaceae</taxon>
        <taxon>Durusdinium</taxon>
    </lineage>
</organism>
<feature type="non-terminal residue" evidence="3">
    <location>
        <position position="1"/>
    </location>
</feature>
<evidence type="ECO:0000313" key="3">
    <source>
        <dbReference type="EMBL" id="CAK9118161.1"/>
    </source>
</evidence>
<keyword evidence="2" id="KW-0677">Repeat</keyword>
<sequence length="165" mass="17949">PMHFLMDLLLEDPRPPLKTGAHEPEASNSWSSLSPTGTLPTARYYHTAVWGISSSGKHGFYIFGGDASNSWSSLSPTGTLPTARYYHTAVWGISSSGEYGFYIFGGHDGGLLNDLHFYCQASNSWSLLSPTGTLPTARYYHTAVWGISSSGKHGFYIFGGWTGSR</sequence>
<accession>A0ABP0T0I9</accession>
<dbReference type="PANTHER" id="PTHR46093:SF16">
    <property type="entry name" value="MULTIPLE EGF-LIKE-DOMAINS 8"/>
    <property type="match status" value="1"/>
</dbReference>
<dbReference type="SUPFAM" id="SSF117281">
    <property type="entry name" value="Kelch motif"/>
    <property type="match status" value="1"/>
</dbReference>
<evidence type="ECO:0000313" key="4">
    <source>
        <dbReference type="Proteomes" id="UP001642484"/>
    </source>
</evidence>
<dbReference type="Pfam" id="PF24681">
    <property type="entry name" value="Kelch_KLHDC2_KLHL20_DRC7"/>
    <property type="match status" value="1"/>
</dbReference>
<dbReference type="InterPro" id="IPR015915">
    <property type="entry name" value="Kelch-typ_b-propeller"/>
</dbReference>